<evidence type="ECO:0000313" key="3">
    <source>
        <dbReference type="EMBL" id="KPP90046.1"/>
    </source>
</evidence>
<feature type="transmembrane region" description="Helical" evidence="1">
    <location>
        <begin position="96"/>
        <end position="114"/>
    </location>
</feature>
<evidence type="ECO:0000313" key="5">
    <source>
        <dbReference type="Proteomes" id="UP000182045"/>
    </source>
</evidence>
<sequence length="125" mass="13677">MKRSPLRLFLIYLLCFALALVLAYIILSRIAEGLRDGHFVLLLLPPLGGMAVFHGLFPLLSRIRLGTNFLTFGGGLVFGLGTLVVLATHANLLNPSAALVIWLAGVFGPGWWMISQYAEKNGYYS</sequence>
<proteinExistence type="predicted"/>
<reference evidence="2 5" key="2">
    <citation type="submission" date="2016-01" db="EMBL/GenBank/DDBJ databases">
        <authorList>
            <person name="Varghese N."/>
        </authorList>
    </citation>
    <scope>NUCLEOTIDE SEQUENCE [LARGE SCALE GENOMIC DNA]</scope>
    <source>
        <strain evidence="2 5">HL-91</strain>
    </source>
</reference>
<dbReference type="Proteomes" id="UP000182045">
    <property type="component" value="Unassembled WGS sequence"/>
</dbReference>
<keyword evidence="5" id="KW-1185">Reference proteome</keyword>
<dbReference type="STRING" id="1666912.Ga0058931_1590"/>
<organism evidence="3 4">
    <name type="scientific">Roseibaca calidilacus</name>
    <dbReference type="NCBI Taxonomy" id="1666912"/>
    <lineage>
        <taxon>Bacteria</taxon>
        <taxon>Pseudomonadati</taxon>
        <taxon>Pseudomonadota</taxon>
        <taxon>Alphaproteobacteria</taxon>
        <taxon>Rhodobacterales</taxon>
        <taxon>Paracoccaceae</taxon>
        <taxon>Roseinatronobacter</taxon>
    </lineage>
</organism>
<feature type="transmembrane region" description="Helical" evidence="1">
    <location>
        <begin position="69"/>
        <end position="90"/>
    </location>
</feature>
<dbReference type="EMBL" id="FBYC01000004">
    <property type="protein sequence ID" value="CUX81151.1"/>
    <property type="molecule type" value="Genomic_DNA"/>
</dbReference>
<evidence type="ECO:0000256" key="1">
    <source>
        <dbReference type="SAM" id="Phobius"/>
    </source>
</evidence>
<evidence type="ECO:0000313" key="2">
    <source>
        <dbReference type="EMBL" id="CUX81151.1"/>
    </source>
</evidence>
<keyword evidence="1" id="KW-0472">Membrane</keyword>
<keyword evidence="1" id="KW-1133">Transmembrane helix</keyword>
<dbReference type="OrthoDB" id="7874370at2"/>
<name>A0A0P7YHU7_9RHOB</name>
<feature type="transmembrane region" description="Helical" evidence="1">
    <location>
        <begin position="39"/>
        <end position="57"/>
    </location>
</feature>
<dbReference type="AlphaFoldDB" id="A0A0P7YHU7"/>
<keyword evidence="1" id="KW-0812">Transmembrane</keyword>
<gene>
    <name evidence="2" type="ORF">Ga0058931_1590</name>
    <name evidence="3" type="ORF">HLUCCA05_07740</name>
</gene>
<protein>
    <submittedName>
        <fullName evidence="3">Ferrous iron transport protein B C terminus</fullName>
    </submittedName>
</protein>
<comment type="caution">
    <text evidence="3">The sequence shown here is derived from an EMBL/GenBank/DDBJ whole genome shotgun (WGS) entry which is preliminary data.</text>
</comment>
<dbReference type="RefSeq" id="WP_072245863.1">
    <property type="nucleotide sequence ID" value="NZ_FBYC01000004.1"/>
</dbReference>
<accession>A0A0P7YHU7</accession>
<evidence type="ECO:0000313" key="4">
    <source>
        <dbReference type="Proteomes" id="UP000050413"/>
    </source>
</evidence>
<dbReference type="Proteomes" id="UP000050413">
    <property type="component" value="Unassembled WGS sequence"/>
</dbReference>
<dbReference type="EMBL" id="LJSG01000020">
    <property type="protein sequence ID" value="KPP90046.1"/>
    <property type="molecule type" value="Genomic_DNA"/>
</dbReference>
<reference evidence="3 4" key="1">
    <citation type="submission" date="2015-09" db="EMBL/GenBank/DDBJ databases">
        <title>Identification and resolution of microdiversity through metagenomic sequencing of parallel consortia.</title>
        <authorList>
            <person name="Nelson W.C."/>
            <person name="Romine M.F."/>
            <person name="Lindemann S.R."/>
        </authorList>
    </citation>
    <scope>NUCLEOTIDE SEQUENCE [LARGE SCALE GENOMIC DNA]</scope>
    <source>
        <strain evidence="3">HL-91</strain>
    </source>
</reference>